<evidence type="ECO:0000256" key="1">
    <source>
        <dbReference type="ARBA" id="ARBA00022603"/>
    </source>
</evidence>
<evidence type="ECO:0000256" key="2">
    <source>
        <dbReference type="ARBA" id="ARBA00022679"/>
    </source>
</evidence>
<evidence type="ECO:0000259" key="4">
    <source>
        <dbReference type="Pfam" id="PF05175"/>
    </source>
</evidence>
<protein>
    <submittedName>
        <fullName evidence="5">Methyltransferase domain-containing protein</fullName>
    </submittedName>
</protein>
<evidence type="ECO:0000313" key="5">
    <source>
        <dbReference type="EMBL" id="NVD27196.1"/>
    </source>
</evidence>
<keyword evidence="1 5" id="KW-0489">Methyltransferase</keyword>
<dbReference type="PANTHER" id="PTHR43464">
    <property type="entry name" value="METHYLTRANSFERASE"/>
    <property type="match status" value="1"/>
</dbReference>
<keyword evidence="2" id="KW-0808">Transferase</keyword>
<dbReference type="Pfam" id="PF02810">
    <property type="entry name" value="SEC-C"/>
    <property type="match status" value="1"/>
</dbReference>
<keyword evidence="3" id="KW-0949">S-adenosyl-L-methionine</keyword>
<dbReference type="InterPro" id="IPR029063">
    <property type="entry name" value="SAM-dependent_MTases_sf"/>
</dbReference>
<keyword evidence="6" id="KW-1185">Reference proteome</keyword>
<organism evidence="5 6">
    <name type="scientific">Parasphingorhabdus flavimaris</name>
    <dbReference type="NCBI Taxonomy" id="266812"/>
    <lineage>
        <taxon>Bacteria</taxon>
        <taxon>Pseudomonadati</taxon>
        <taxon>Pseudomonadota</taxon>
        <taxon>Alphaproteobacteria</taxon>
        <taxon>Sphingomonadales</taxon>
        <taxon>Sphingomonadaceae</taxon>
        <taxon>Parasphingorhabdus</taxon>
    </lineage>
</organism>
<dbReference type="Gene3D" id="3.10.450.50">
    <property type="match status" value="1"/>
</dbReference>
<proteinExistence type="predicted"/>
<gene>
    <name evidence="5" type="ORF">HUO14_04635</name>
</gene>
<name>A0ABX2N0H4_9SPHN</name>
<feature type="domain" description="Methyltransferase small" evidence="4">
    <location>
        <begin position="60"/>
        <end position="138"/>
    </location>
</feature>
<dbReference type="RefSeq" id="WP_176278667.1">
    <property type="nucleotide sequence ID" value="NZ_JABWMH010000001.1"/>
</dbReference>
<dbReference type="Proteomes" id="UP000652427">
    <property type="component" value="Unassembled WGS sequence"/>
</dbReference>
<dbReference type="InterPro" id="IPR007848">
    <property type="entry name" value="Small_mtfrase_dom"/>
</dbReference>
<reference evidence="5 6" key="1">
    <citation type="submission" date="2020-06" db="EMBL/GenBank/DDBJ databases">
        <authorList>
            <person name="Kim S.-J."/>
            <person name="Park S.-J."/>
        </authorList>
    </citation>
    <scope>NUCLEOTIDE SEQUENCE [LARGE SCALE GENOMIC DNA]</scope>
    <source>
        <strain evidence="5 6">SW-151</strain>
    </source>
</reference>
<dbReference type="SUPFAM" id="SSF103642">
    <property type="entry name" value="Sec-C motif"/>
    <property type="match status" value="1"/>
</dbReference>
<accession>A0ABX2N0H4</accession>
<evidence type="ECO:0000313" key="6">
    <source>
        <dbReference type="Proteomes" id="UP000652427"/>
    </source>
</evidence>
<dbReference type="InterPro" id="IPR004027">
    <property type="entry name" value="SEC_C_motif"/>
</dbReference>
<dbReference type="SUPFAM" id="SSF53335">
    <property type="entry name" value="S-adenosyl-L-methionine-dependent methyltransferases"/>
    <property type="match status" value="1"/>
</dbReference>
<dbReference type="Gene3D" id="3.40.50.150">
    <property type="entry name" value="Vaccinia Virus protein VP39"/>
    <property type="match status" value="1"/>
</dbReference>
<dbReference type="Pfam" id="PF05175">
    <property type="entry name" value="MTS"/>
    <property type="match status" value="1"/>
</dbReference>
<dbReference type="GO" id="GO:0032259">
    <property type="term" value="P:methylation"/>
    <property type="evidence" value="ECO:0007669"/>
    <property type="project" value="UniProtKB-KW"/>
</dbReference>
<dbReference type="EMBL" id="JABWMH010000001">
    <property type="protein sequence ID" value="NVD27196.1"/>
    <property type="molecule type" value="Genomic_DNA"/>
</dbReference>
<comment type="caution">
    <text evidence="5">The sequence shown here is derived from an EMBL/GenBank/DDBJ whole genome shotgun (WGS) entry which is preliminary data.</text>
</comment>
<dbReference type="CDD" id="cd02440">
    <property type="entry name" value="AdoMet_MTases"/>
    <property type="match status" value="1"/>
</dbReference>
<evidence type="ECO:0000256" key="3">
    <source>
        <dbReference type="ARBA" id="ARBA00022691"/>
    </source>
</evidence>
<dbReference type="GO" id="GO:0008168">
    <property type="term" value="F:methyltransferase activity"/>
    <property type="evidence" value="ECO:0007669"/>
    <property type="project" value="UniProtKB-KW"/>
</dbReference>
<dbReference type="PANTHER" id="PTHR43464:SF19">
    <property type="entry name" value="UBIQUINONE BIOSYNTHESIS O-METHYLTRANSFERASE, MITOCHONDRIAL"/>
    <property type="match status" value="1"/>
</dbReference>
<sequence length="304" mass="33316">MAPGRNEDCWCGSKRKYKHCHHDIDNAPDDQKYETAQRVYSTNWTVTARKHSENGVYDWLASQLVSRAPKRILDIGCGSGHGLVAMREVLGNDVRIVAVDENRACLDSARDTLHRQGVAAQVVHRMTVSQTPTGFNHVAGPLSFDADSACTLIESDICNDPFLTSALLDSGQFDAVTIWLTGVHMLRQFNVNVMENDINSDATHRLYVQNAAYELADAVLHPGGILQVGDRGQTPDTPLLEADLLQAHSHQASVTSLEVKSLAHCPYNEPGQRRTPMVFTPGSAGLIPDKLELAIISVVSEKPQ</sequence>